<evidence type="ECO:0008006" key="4">
    <source>
        <dbReference type="Google" id="ProtNLM"/>
    </source>
</evidence>
<dbReference type="PANTHER" id="PTHR16798:SF0">
    <property type="entry name" value="FANCONI ANEMIA GROUP C PROTEIN"/>
    <property type="match status" value="1"/>
</dbReference>
<dbReference type="AlphaFoldDB" id="A0AA40HNT6"/>
<proteinExistence type="predicted"/>
<sequence length="575" mass="65607">MQMEHGMLAGMFGVWLGLMISRDSASSLASTQEINIHKARCMKFVHSMYYNFYFDGSKNVIIGRCIVSSLVGSLFLSPGEIVYDKIERSLRWVIQVIRKTEVWSTAELTFNSLPGLYLFYEKQNGLLSHILAAFRFDIKEIGLFTQSLGYAPADYYPGLLKNMVLSLVSELRENHLNGFNTQRRMAPERVRSLSRVCIPLVTLSDFEPLVEALLTYHGHEPQEMLWPEFFDAVNEAFLLGFIYLPFQHVICLWLRHLPSLEKATLHLFEKLIFSERNPLRRTECFMRESLLIMLNLAPHPGIFVVVLFYTRVCALETDGAPEVLATLQVFTCCFVEALGREDSQLKFALKTYFPYAPPSLVMALVQHPKDIPQGLRHQPLRRISEMLRETSEQWEPAVLRRPFESWFLFVHFGGWADMVAEQLLMSGAEPPEALLWLLAFRYSPRDGSQPRAQTMAEVKAVLGHLRKLLRSPTLSARDVQAAAGERPGGASRPLACGQLIRHLLLNFLLWAPAGHAIAREVISHVAHTEETAQETIGFLDRTLYRWDRLCLEAPASRRLARELLTELRARPAQAH</sequence>
<accession>A0AA40HNT6</accession>
<dbReference type="PANTHER" id="PTHR16798">
    <property type="entry name" value="FANCONI ANEMIA GROUP C PROTEIN FANCC"/>
    <property type="match status" value="1"/>
</dbReference>
<dbReference type="GO" id="GO:0036297">
    <property type="term" value="P:interstrand cross-link repair"/>
    <property type="evidence" value="ECO:0007669"/>
    <property type="project" value="InterPro"/>
</dbReference>
<feature type="signal peptide" evidence="1">
    <location>
        <begin position="1"/>
        <end position="25"/>
    </location>
</feature>
<dbReference type="EMBL" id="JAULJE010000015">
    <property type="protein sequence ID" value="KAK1334642.1"/>
    <property type="molecule type" value="Genomic_DNA"/>
</dbReference>
<dbReference type="GO" id="GO:0043240">
    <property type="term" value="C:Fanconi anaemia nuclear complex"/>
    <property type="evidence" value="ECO:0007669"/>
    <property type="project" value="InterPro"/>
</dbReference>
<gene>
    <name evidence="2" type="ORF">QTO34_005649</name>
</gene>
<dbReference type="GO" id="GO:0034599">
    <property type="term" value="P:cellular response to oxidative stress"/>
    <property type="evidence" value="ECO:0007669"/>
    <property type="project" value="TreeGrafter"/>
</dbReference>
<dbReference type="InterPro" id="IPR000686">
    <property type="entry name" value="FANCC"/>
</dbReference>
<dbReference type="PRINTS" id="PR00494">
    <property type="entry name" value="FANCONICGENE"/>
</dbReference>
<evidence type="ECO:0000256" key="1">
    <source>
        <dbReference type="SAM" id="SignalP"/>
    </source>
</evidence>
<name>A0AA40HNT6_CNENI</name>
<keyword evidence="1" id="KW-0732">Signal</keyword>
<dbReference type="GO" id="GO:0006289">
    <property type="term" value="P:nucleotide-excision repair"/>
    <property type="evidence" value="ECO:0007669"/>
    <property type="project" value="TreeGrafter"/>
</dbReference>
<feature type="chain" id="PRO_5041447766" description="Protein FACC" evidence="1">
    <location>
        <begin position="26"/>
        <end position="575"/>
    </location>
</feature>
<evidence type="ECO:0000313" key="3">
    <source>
        <dbReference type="Proteomes" id="UP001177744"/>
    </source>
</evidence>
<dbReference type="Pfam" id="PF02106">
    <property type="entry name" value="Fanconi_C"/>
    <property type="match status" value="1"/>
</dbReference>
<reference evidence="2" key="1">
    <citation type="submission" date="2023-06" db="EMBL/GenBank/DDBJ databases">
        <title>Reference genome for the Northern bat (Eptesicus nilssonii), a most northern bat species.</title>
        <authorList>
            <person name="Laine V.N."/>
            <person name="Pulliainen A.T."/>
            <person name="Lilley T.M."/>
        </authorList>
    </citation>
    <scope>NUCLEOTIDE SEQUENCE</scope>
    <source>
        <strain evidence="2">BLF_Eptnil</strain>
        <tissue evidence="2">Kidney</tissue>
    </source>
</reference>
<keyword evidence="3" id="KW-1185">Reference proteome</keyword>
<dbReference type="Proteomes" id="UP001177744">
    <property type="component" value="Unassembled WGS sequence"/>
</dbReference>
<evidence type="ECO:0000313" key="2">
    <source>
        <dbReference type="EMBL" id="KAK1334642.1"/>
    </source>
</evidence>
<protein>
    <recommendedName>
        <fullName evidence="4">Protein FACC</fullName>
    </recommendedName>
</protein>
<organism evidence="2 3">
    <name type="scientific">Cnephaeus nilssonii</name>
    <name type="common">Northern bat</name>
    <name type="synonym">Eptesicus nilssonii</name>
    <dbReference type="NCBI Taxonomy" id="3371016"/>
    <lineage>
        <taxon>Eukaryota</taxon>
        <taxon>Metazoa</taxon>
        <taxon>Chordata</taxon>
        <taxon>Craniata</taxon>
        <taxon>Vertebrata</taxon>
        <taxon>Euteleostomi</taxon>
        <taxon>Mammalia</taxon>
        <taxon>Eutheria</taxon>
        <taxon>Laurasiatheria</taxon>
        <taxon>Chiroptera</taxon>
        <taxon>Yangochiroptera</taxon>
        <taxon>Vespertilionidae</taxon>
        <taxon>Cnephaeus</taxon>
    </lineage>
</organism>
<comment type="caution">
    <text evidence="2">The sequence shown here is derived from an EMBL/GenBank/DDBJ whole genome shotgun (WGS) entry which is preliminary data.</text>
</comment>